<evidence type="ECO:0000313" key="7">
    <source>
        <dbReference type="EMBL" id="GAA4797381.1"/>
    </source>
</evidence>
<dbReference type="Pfam" id="PF10459">
    <property type="entry name" value="Peptidase_S46"/>
    <property type="match status" value="1"/>
</dbReference>
<dbReference type="SUPFAM" id="SSF50494">
    <property type="entry name" value="Trypsin-like serine proteases"/>
    <property type="match status" value="1"/>
</dbReference>
<dbReference type="InterPro" id="IPR009003">
    <property type="entry name" value="Peptidase_S1_PA"/>
</dbReference>
<dbReference type="PANTHER" id="PTHR38469:SF1">
    <property type="entry name" value="PERIPLASMIC PEPTIDASE SUBFAMILY S1B"/>
    <property type="match status" value="1"/>
</dbReference>
<sequence length="734" mass="79688">MNPTLPSASRTRRPLALAAFALPVLFAAVPAYALDGKWTPAQVLDIDARWLKRQGLKLPPSALWDDTRGTGLLTGAVSISGCTGAFVSDTGLIVTNHHCLFGVVQEHSTPARDLITHGFLARTQAEELPGSTTRVEIPKRFTDVTAQVLAAVPAGADPAARLRAIDAKQKALVSECQRQPDTKCKVAAFDDGVTYTLIESIELRDIRLVYAPPRAIGEYGGEIDNWSWPRHTGDFAIARAYVGADGRPADRAETNRPYAPEFFFPIAKDGLDEGDFVMVLGYPGVTWRALIAEEMRERRERFFVRREDLFGEWIAILERASADDAAGKIAVAANLKGIHNRYKNAQGQIAGLDRGRMVDKQGAQDEAVAAWAATNATHAGAVAARDGLRAVLAERERSWERDFLLNLVPMGTDSVAGGIPPLPKGLYFGATLAHNAIERAKPDAARASGFTDADQGKLRDRLRSEQRNYFAAADRRVFAALVRRALALPADQRIAAVDAHFAGKSPAQIDAAIDAMYAASPLLDIDTREALLGASTEALEARRDPLLAFGIAWNRDLRALRERERDWNARAALYRPVWRRAVAAHAGKPVAPDANGTLRISFAHVQGYAPRDGVTYTPFTTLAGVLEKHTGREPFDVPEAVRRAAQAPGAGAQRVNFLADGDTSGGNSGSPVIDGRGRLVGINFDRVWENVAGDFGFNPAVSRNISVDIRYLLWLLRDVERADGLLRELGASPD</sequence>
<dbReference type="PANTHER" id="PTHR38469">
    <property type="entry name" value="PERIPLASMIC PEPTIDASE SUBFAMILY S1B"/>
    <property type="match status" value="1"/>
</dbReference>
<keyword evidence="6" id="KW-0720">Serine protease</keyword>
<comment type="caution">
    <text evidence="7">The sequence shown here is derived from an EMBL/GenBank/DDBJ whole genome shotgun (WGS) entry which is preliminary data.</text>
</comment>
<dbReference type="InterPro" id="IPR043504">
    <property type="entry name" value="Peptidase_S1_PA_chymotrypsin"/>
</dbReference>
<gene>
    <name evidence="7" type="ORF">GCM10023307_24110</name>
</gene>
<dbReference type="EC" id="3.4.14.-" evidence="6"/>
<feature type="chain" id="PRO_5044976285" description="Dipeptidyl-peptidase" evidence="6">
    <location>
        <begin position="34"/>
        <end position="734"/>
    </location>
</feature>
<keyword evidence="4 6" id="KW-0732">Signal</keyword>
<evidence type="ECO:0000313" key="8">
    <source>
        <dbReference type="Proteomes" id="UP001499959"/>
    </source>
</evidence>
<feature type="signal peptide" evidence="6">
    <location>
        <begin position="1"/>
        <end position="33"/>
    </location>
</feature>
<organism evidence="7 8">
    <name type="scientific">Lysobacter hankyongensis</name>
    <dbReference type="NCBI Taxonomy" id="1176535"/>
    <lineage>
        <taxon>Bacteria</taxon>
        <taxon>Pseudomonadati</taxon>
        <taxon>Pseudomonadota</taxon>
        <taxon>Gammaproteobacteria</taxon>
        <taxon>Lysobacterales</taxon>
        <taxon>Lysobacteraceae</taxon>
        <taxon>Lysobacter</taxon>
    </lineage>
</organism>
<evidence type="ECO:0000256" key="1">
    <source>
        <dbReference type="ARBA" id="ARBA00010491"/>
    </source>
</evidence>
<protein>
    <recommendedName>
        <fullName evidence="6">Dipeptidyl-peptidase</fullName>
        <ecNumber evidence="6">3.4.14.-</ecNumber>
    </recommendedName>
</protein>
<accession>A0ABP9BNK1</accession>
<comment type="similarity">
    <text evidence="1 6">Belongs to the peptidase S46 family.</text>
</comment>
<keyword evidence="5 6" id="KW-0378">Hydrolase</keyword>
<evidence type="ECO:0000256" key="6">
    <source>
        <dbReference type="RuleBase" id="RU366067"/>
    </source>
</evidence>
<comment type="function">
    <text evidence="6">Catalyzes the removal of dipeptides from the N-terminus of oligopeptides.</text>
</comment>
<keyword evidence="2 6" id="KW-0031">Aminopeptidase</keyword>
<name>A0ABP9BNK1_9GAMM</name>
<proteinExistence type="inferred from homology"/>
<evidence type="ECO:0000256" key="2">
    <source>
        <dbReference type="ARBA" id="ARBA00022438"/>
    </source>
</evidence>
<dbReference type="EMBL" id="BAABJE010000012">
    <property type="protein sequence ID" value="GAA4797381.1"/>
    <property type="molecule type" value="Genomic_DNA"/>
</dbReference>
<reference evidence="8" key="1">
    <citation type="journal article" date="2019" name="Int. J. Syst. Evol. Microbiol.">
        <title>The Global Catalogue of Microorganisms (GCM) 10K type strain sequencing project: providing services to taxonomists for standard genome sequencing and annotation.</title>
        <authorList>
            <consortium name="The Broad Institute Genomics Platform"/>
            <consortium name="The Broad Institute Genome Sequencing Center for Infectious Disease"/>
            <person name="Wu L."/>
            <person name="Ma J."/>
        </authorList>
    </citation>
    <scope>NUCLEOTIDE SEQUENCE [LARGE SCALE GENOMIC DNA]</scope>
    <source>
        <strain evidence="8">JCM 18204</strain>
    </source>
</reference>
<evidence type="ECO:0000256" key="4">
    <source>
        <dbReference type="ARBA" id="ARBA00022729"/>
    </source>
</evidence>
<dbReference type="InterPro" id="IPR019500">
    <property type="entry name" value="Pep_S46"/>
</dbReference>
<keyword evidence="3 6" id="KW-0645">Protease</keyword>
<evidence type="ECO:0000256" key="3">
    <source>
        <dbReference type="ARBA" id="ARBA00022670"/>
    </source>
</evidence>
<dbReference type="RefSeq" id="WP_345303586.1">
    <property type="nucleotide sequence ID" value="NZ_BAABJE010000012.1"/>
</dbReference>
<keyword evidence="8" id="KW-1185">Reference proteome</keyword>
<dbReference type="Proteomes" id="UP001499959">
    <property type="component" value="Unassembled WGS sequence"/>
</dbReference>
<dbReference type="Gene3D" id="2.40.10.10">
    <property type="entry name" value="Trypsin-like serine proteases"/>
    <property type="match status" value="1"/>
</dbReference>
<evidence type="ECO:0000256" key="5">
    <source>
        <dbReference type="ARBA" id="ARBA00022801"/>
    </source>
</evidence>